<dbReference type="InterPro" id="IPR013547">
    <property type="entry name" value="P4H_N"/>
</dbReference>
<reference evidence="3" key="1">
    <citation type="journal article" date="1994" name="J. Biol. Chem.">
        <title>Cloning, baculovirus expression, and characterization of the alpha-subunit of prolyl 4-hydroxylase from the nematode caenorhabditis-elegans - this alpha-subunit forms an active alpha-beta dimer with the human protein disulfide-isomerase beta-subunit.</title>
        <authorList>
            <person name="Veijola J."/>
            <person name="Koivunen P."/>
            <person name="Annunen P."/>
            <person name="Pihlajaniemi T."/>
            <person name="Kivirikko K.I."/>
        </authorList>
    </citation>
    <scope>NUCLEOTIDE SEQUENCE</scope>
</reference>
<reference evidence="3" key="2">
    <citation type="submission" date="2000-01" db="EMBL/GenBank/DDBJ databases">
        <title>Prolyl 4-hydroxylase is an essential procollagen modifying enzyme required for exoskeleton formation and the maintenance of body shape in the nematode Caenorhabditis elegans.</title>
        <authorList>
            <person name="Winter A.D."/>
            <person name="Page A.P."/>
        </authorList>
    </citation>
    <scope>NUCLEOTIDE SEQUENCE</scope>
</reference>
<dbReference type="Gene3D" id="6.10.140.1460">
    <property type="match status" value="1"/>
</dbReference>
<evidence type="ECO:0000313" key="3">
    <source>
        <dbReference type="EMBL" id="CAB71299.1"/>
    </source>
</evidence>
<dbReference type="GO" id="GO:0005783">
    <property type="term" value="C:endoplasmic reticulum"/>
    <property type="evidence" value="ECO:0007669"/>
    <property type="project" value="InterPro"/>
</dbReference>
<gene>
    <name evidence="3" type="primary">dpy-18 (e364)</name>
</gene>
<protein>
    <submittedName>
        <fullName evidence="3">Prolyl 4-hydroxylase alpha subunit 1</fullName>
        <ecNumber evidence="3">1.14.11.2</ecNumber>
    </submittedName>
</protein>
<name>Q9N6X1_CAEEL</name>
<feature type="signal peptide" evidence="1">
    <location>
        <begin position="1"/>
        <end position="16"/>
    </location>
</feature>
<keyword evidence="1" id="KW-0732">Signal</keyword>
<feature type="domain" description="Prolyl 4-hydroxylase N-terminal" evidence="2">
    <location>
        <begin position="21"/>
        <end position="88"/>
    </location>
</feature>
<keyword evidence="3" id="KW-0560">Oxidoreductase</keyword>
<evidence type="ECO:0000256" key="1">
    <source>
        <dbReference type="SAM" id="SignalP"/>
    </source>
</evidence>
<proteinExistence type="evidence at transcript level"/>
<dbReference type="EMBL" id="AJ271000">
    <property type="protein sequence ID" value="CAB71299.1"/>
    <property type="molecule type" value="mRNA"/>
</dbReference>
<evidence type="ECO:0000259" key="2">
    <source>
        <dbReference type="Pfam" id="PF08336"/>
    </source>
</evidence>
<dbReference type="PeptideAtlas" id="Q9N6X1"/>
<dbReference type="GO" id="GO:0004656">
    <property type="term" value="F:procollagen-proline 4-dioxygenase activity"/>
    <property type="evidence" value="ECO:0007669"/>
    <property type="project" value="UniProtKB-EC"/>
</dbReference>
<accession>Q9N6X1</accession>
<dbReference type="EC" id="1.14.11.2" evidence="3"/>
<organism evidence="3">
    <name type="scientific">Caenorhabditis elegans</name>
    <dbReference type="NCBI Taxonomy" id="6239"/>
    <lineage>
        <taxon>Eukaryota</taxon>
        <taxon>Metazoa</taxon>
        <taxon>Ecdysozoa</taxon>
        <taxon>Nematoda</taxon>
        <taxon>Chromadorea</taxon>
        <taxon>Rhabditida</taxon>
        <taxon>Rhabditina</taxon>
        <taxon>Rhabditomorpha</taxon>
        <taxon>Rhabditoidea</taxon>
        <taxon>Rhabditidae</taxon>
        <taxon>Peloderinae</taxon>
        <taxon>Caenorhabditis</taxon>
    </lineage>
</organism>
<sequence length="91" mass="10534">MRLALLVLATIGYAVADLFTSIADMQNLLETERNIPKILDKYIHDEEERLVQLKKLSEEYSKKNEISIENGLKDITNPINAFLLIKRKIFD</sequence>
<dbReference type="AlphaFoldDB" id="Q9N6X1"/>
<feature type="chain" id="PRO_5004330321" evidence="1">
    <location>
        <begin position="17"/>
        <end position="91"/>
    </location>
</feature>
<dbReference type="Pfam" id="PF08336">
    <property type="entry name" value="P4Ha_N"/>
    <property type="match status" value="1"/>
</dbReference>
<dbReference type="HOGENOM" id="CLU_024155_1_1_1"/>